<evidence type="ECO:0000313" key="2">
    <source>
        <dbReference type="Proteomes" id="UP000229317"/>
    </source>
</evidence>
<proteinExistence type="predicted"/>
<name>A0A2H0KTE5_9BACT</name>
<protein>
    <submittedName>
        <fullName evidence="1">Uncharacterized protein</fullName>
    </submittedName>
</protein>
<dbReference type="AlphaFoldDB" id="A0A2H0KTE5"/>
<dbReference type="EMBL" id="PCVO01000021">
    <property type="protein sequence ID" value="PIQ75420.1"/>
    <property type="molecule type" value="Genomic_DNA"/>
</dbReference>
<comment type="caution">
    <text evidence="1">The sequence shown here is derived from an EMBL/GenBank/DDBJ whole genome shotgun (WGS) entry which is preliminary data.</text>
</comment>
<reference evidence="1 2" key="1">
    <citation type="submission" date="2017-09" db="EMBL/GenBank/DDBJ databases">
        <title>Depth-based differentiation of microbial function through sediment-hosted aquifers and enrichment of novel symbionts in the deep terrestrial subsurface.</title>
        <authorList>
            <person name="Probst A.J."/>
            <person name="Ladd B."/>
            <person name="Jarett J.K."/>
            <person name="Geller-Mcgrath D.E."/>
            <person name="Sieber C.M."/>
            <person name="Emerson J.B."/>
            <person name="Anantharaman K."/>
            <person name="Thomas B.C."/>
            <person name="Malmstrom R."/>
            <person name="Stieglmeier M."/>
            <person name="Klingl A."/>
            <person name="Woyke T."/>
            <person name="Ryan C.M."/>
            <person name="Banfield J.F."/>
        </authorList>
    </citation>
    <scope>NUCLEOTIDE SEQUENCE [LARGE SCALE GENOMIC DNA]</scope>
    <source>
        <strain evidence="1">CG11_big_fil_rev_8_21_14_0_20_40_15</strain>
    </source>
</reference>
<organism evidence="1 2">
    <name type="scientific">Candidatus Portnoybacteria bacterium CG11_big_fil_rev_8_21_14_0_20_40_15</name>
    <dbReference type="NCBI Taxonomy" id="1974817"/>
    <lineage>
        <taxon>Bacteria</taxon>
        <taxon>Candidatus Portnoyibacteriota</taxon>
    </lineage>
</organism>
<sequence>MAKEILVCTDCAVFVPLNSPTNTAPRYTGEIGDNPKTRKEILGQDDLRDFREKHQGHNLLEAGNEAYNN</sequence>
<evidence type="ECO:0000313" key="1">
    <source>
        <dbReference type="EMBL" id="PIQ75420.1"/>
    </source>
</evidence>
<accession>A0A2H0KTE5</accession>
<dbReference type="Proteomes" id="UP000229317">
    <property type="component" value="Unassembled WGS sequence"/>
</dbReference>
<gene>
    <name evidence="1" type="ORF">COV84_01440</name>
</gene>